<proteinExistence type="predicted"/>
<dbReference type="AlphaFoldDB" id="A0A0E9TL70"/>
<sequence length="47" mass="5524">MQRNVNRSDSLGCTFVKTTDWQKRFFQLCVITWTGKRQNAGIVKITF</sequence>
<reference evidence="1" key="2">
    <citation type="journal article" date="2015" name="Fish Shellfish Immunol.">
        <title>Early steps in the European eel (Anguilla anguilla)-Vibrio vulnificus interaction in the gills: Role of the RtxA13 toxin.</title>
        <authorList>
            <person name="Callol A."/>
            <person name="Pajuelo D."/>
            <person name="Ebbesson L."/>
            <person name="Teles M."/>
            <person name="MacKenzie S."/>
            <person name="Amaro C."/>
        </authorList>
    </citation>
    <scope>NUCLEOTIDE SEQUENCE</scope>
</reference>
<dbReference type="EMBL" id="GBXM01054246">
    <property type="protein sequence ID" value="JAH54331.1"/>
    <property type="molecule type" value="Transcribed_RNA"/>
</dbReference>
<name>A0A0E9TL70_ANGAN</name>
<reference evidence="1" key="1">
    <citation type="submission" date="2014-11" db="EMBL/GenBank/DDBJ databases">
        <authorList>
            <person name="Amaro Gonzalez C."/>
        </authorList>
    </citation>
    <scope>NUCLEOTIDE SEQUENCE</scope>
</reference>
<protein>
    <submittedName>
        <fullName evidence="1">Uncharacterized protein</fullName>
    </submittedName>
</protein>
<evidence type="ECO:0000313" key="1">
    <source>
        <dbReference type="EMBL" id="JAH54331.1"/>
    </source>
</evidence>
<accession>A0A0E9TL70</accession>
<organism evidence="1">
    <name type="scientific">Anguilla anguilla</name>
    <name type="common">European freshwater eel</name>
    <name type="synonym">Muraena anguilla</name>
    <dbReference type="NCBI Taxonomy" id="7936"/>
    <lineage>
        <taxon>Eukaryota</taxon>
        <taxon>Metazoa</taxon>
        <taxon>Chordata</taxon>
        <taxon>Craniata</taxon>
        <taxon>Vertebrata</taxon>
        <taxon>Euteleostomi</taxon>
        <taxon>Actinopterygii</taxon>
        <taxon>Neopterygii</taxon>
        <taxon>Teleostei</taxon>
        <taxon>Anguilliformes</taxon>
        <taxon>Anguillidae</taxon>
        <taxon>Anguilla</taxon>
    </lineage>
</organism>